<dbReference type="EMBL" id="LKEA01000019">
    <property type="protein sequence ID" value="ROW01244.1"/>
    <property type="molecule type" value="Genomic_DNA"/>
</dbReference>
<evidence type="ECO:0000256" key="9">
    <source>
        <dbReference type="SAM" id="Phobius"/>
    </source>
</evidence>
<evidence type="ECO:0000256" key="4">
    <source>
        <dbReference type="ARBA" id="ARBA00022723"/>
    </source>
</evidence>
<evidence type="ECO:0000256" key="1">
    <source>
        <dbReference type="ARBA" id="ARBA00001971"/>
    </source>
</evidence>
<dbReference type="Proteomes" id="UP000283895">
    <property type="component" value="Unassembled WGS sequence"/>
</dbReference>
<reference evidence="10 11" key="1">
    <citation type="submission" date="2015-09" db="EMBL/GenBank/DDBJ databases">
        <title>Host preference determinants of Valsa canker pathogens revealed by comparative genomics.</title>
        <authorList>
            <person name="Yin Z."/>
            <person name="Huang L."/>
        </authorList>
    </citation>
    <scope>NUCLEOTIDE SEQUENCE [LARGE SCALE GENOMIC DNA]</scope>
    <source>
        <strain evidence="10 11">03-1</strain>
    </source>
</reference>
<protein>
    <recommendedName>
        <fullName evidence="12">Pisatin demethylase</fullName>
    </recommendedName>
</protein>
<dbReference type="GO" id="GO:0020037">
    <property type="term" value="F:heme binding"/>
    <property type="evidence" value="ECO:0007669"/>
    <property type="project" value="InterPro"/>
</dbReference>
<dbReference type="CDD" id="cd11060">
    <property type="entry name" value="CYP57A1-like"/>
    <property type="match status" value="1"/>
</dbReference>
<organism evidence="10 11">
    <name type="scientific">Cytospora schulzeri</name>
    <dbReference type="NCBI Taxonomy" id="448051"/>
    <lineage>
        <taxon>Eukaryota</taxon>
        <taxon>Fungi</taxon>
        <taxon>Dikarya</taxon>
        <taxon>Ascomycota</taxon>
        <taxon>Pezizomycotina</taxon>
        <taxon>Sordariomycetes</taxon>
        <taxon>Sordariomycetidae</taxon>
        <taxon>Diaporthales</taxon>
        <taxon>Cytosporaceae</taxon>
        <taxon>Cytospora</taxon>
    </lineage>
</organism>
<evidence type="ECO:0008006" key="12">
    <source>
        <dbReference type="Google" id="ProtNLM"/>
    </source>
</evidence>
<name>A0A423WCZ5_9PEZI</name>
<evidence type="ECO:0000256" key="8">
    <source>
        <dbReference type="PIRSR" id="PIRSR602401-1"/>
    </source>
</evidence>
<sequence>MPAPFVSYEMHVGSVFIVLPVLLAGWYIISSFLTWQRLRHIPGPFLASLTYLWNGRISYIGKVDGVYRTFEDKYGKLVRVGPEELITSDPELIRKMGASKSDYSRGLWYDGGRFNPYHPAMISILDTQKHDDLKAKVAPGYSGRDFPGCENAVDEQLGKMIGLIRHKYVSAPDKGVFRDFSLVKPLMYFPLDVIFRLSTSTHTGGDPSCSEQDNDQYGFYSNVGEYLPTLALTTSVPWARSIFFSPTFLRWFGPKETDSRGMGALMKPINTIVRQRFADRDAGIESDQNDALASFMKHGLTQPQCEVEAMFMFIAGSDTTSAAMRITMLHILSTPRVYQRLKSEVATALCSGTISSPIKQSDARNLPYLQAVIYEGLRIRPVATSTVSKKVPPQGDTIHGHFIPGGTNISTNFSALLRSKELFGPDADTFRPERFLGLEEAKLAEMRRNVELTFGYGRWMCAGKAIAFMELNKVYFELFRYFDFQLLEPERPMIFESYALCRDYGLRVRVTEAEDMV</sequence>
<dbReference type="SUPFAM" id="SSF48264">
    <property type="entry name" value="Cytochrome P450"/>
    <property type="match status" value="1"/>
</dbReference>
<proteinExistence type="inferred from homology"/>
<dbReference type="PRINTS" id="PR00463">
    <property type="entry name" value="EP450I"/>
</dbReference>
<dbReference type="PANTHER" id="PTHR24305">
    <property type="entry name" value="CYTOCHROME P450"/>
    <property type="match status" value="1"/>
</dbReference>
<dbReference type="InterPro" id="IPR002401">
    <property type="entry name" value="Cyt_P450_E_grp-I"/>
</dbReference>
<evidence type="ECO:0000256" key="5">
    <source>
        <dbReference type="ARBA" id="ARBA00023002"/>
    </source>
</evidence>
<feature type="binding site" description="axial binding residue" evidence="8">
    <location>
        <position position="461"/>
    </location>
    <ligand>
        <name>heme</name>
        <dbReference type="ChEBI" id="CHEBI:30413"/>
    </ligand>
    <ligandPart>
        <name>Fe</name>
        <dbReference type="ChEBI" id="CHEBI:18248"/>
    </ligandPart>
</feature>
<evidence type="ECO:0000256" key="3">
    <source>
        <dbReference type="ARBA" id="ARBA00022617"/>
    </source>
</evidence>
<comment type="cofactor">
    <cofactor evidence="1 8">
        <name>heme</name>
        <dbReference type="ChEBI" id="CHEBI:30413"/>
    </cofactor>
</comment>
<keyword evidence="9" id="KW-0812">Transmembrane</keyword>
<evidence type="ECO:0000256" key="2">
    <source>
        <dbReference type="ARBA" id="ARBA00010617"/>
    </source>
</evidence>
<keyword evidence="6 8" id="KW-0408">Iron</keyword>
<dbReference type="STRING" id="356882.A0A423WCZ5"/>
<comment type="similarity">
    <text evidence="2">Belongs to the cytochrome P450 family.</text>
</comment>
<dbReference type="OrthoDB" id="3934656at2759"/>
<evidence type="ECO:0000256" key="7">
    <source>
        <dbReference type="ARBA" id="ARBA00023033"/>
    </source>
</evidence>
<feature type="transmembrane region" description="Helical" evidence="9">
    <location>
        <begin position="12"/>
        <end position="35"/>
    </location>
</feature>
<keyword evidence="11" id="KW-1185">Reference proteome</keyword>
<accession>A0A423WCZ5</accession>
<keyword evidence="9" id="KW-1133">Transmembrane helix</keyword>
<dbReference type="GO" id="GO:0005506">
    <property type="term" value="F:iron ion binding"/>
    <property type="evidence" value="ECO:0007669"/>
    <property type="project" value="InterPro"/>
</dbReference>
<dbReference type="PANTHER" id="PTHR24305:SF77">
    <property type="entry name" value="CYTOCHROME P450 MONOOXYGENASE"/>
    <property type="match status" value="1"/>
</dbReference>
<comment type="caution">
    <text evidence="10">The sequence shown here is derived from an EMBL/GenBank/DDBJ whole genome shotgun (WGS) entry which is preliminary data.</text>
</comment>
<dbReference type="InterPro" id="IPR050121">
    <property type="entry name" value="Cytochrome_P450_monoxygenase"/>
</dbReference>
<keyword evidence="7" id="KW-0503">Monooxygenase</keyword>
<gene>
    <name evidence="10" type="ORF">VMCG_05973</name>
</gene>
<dbReference type="PRINTS" id="PR00385">
    <property type="entry name" value="P450"/>
</dbReference>
<keyword evidence="5" id="KW-0560">Oxidoreductase</keyword>
<dbReference type="InterPro" id="IPR001128">
    <property type="entry name" value="Cyt_P450"/>
</dbReference>
<keyword evidence="9" id="KW-0472">Membrane</keyword>
<keyword evidence="3 8" id="KW-0349">Heme</keyword>
<dbReference type="AlphaFoldDB" id="A0A423WCZ5"/>
<evidence type="ECO:0000313" key="11">
    <source>
        <dbReference type="Proteomes" id="UP000283895"/>
    </source>
</evidence>
<evidence type="ECO:0000256" key="6">
    <source>
        <dbReference type="ARBA" id="ARBA00023004"/>
    </source>
</evidence>
<dbReference type="Gene3D" id="1.10.630.10">
    <property type="entry name" value="Cytochrome P450"/>
    <property type="match status" value="1"/>
</dbReference>
<dbReference type="InterPro" id="IPR036396">
    <property type="entry name" value="Cyt_P450_sf"/>
</dbReference>
<dbReference type="GO" id="GO:0016705">
    <property type="term" value="F:oxidoreductase activity, acting on paired donors, with incorporation or reduction of molecular oxygen"/>
    <property type="evidence" value="ECO:0007669"/>
    <property type="project" value="InterPro"/>
</dbReference>
<keyword evidence="4 8" id="KW-0479">Metal-binding</keyword>
<evidence type="ECO:0000313" key="10">
    <source>
        <dbReference type="EMBL" id="ROW01244.1"/>
    </source>
</evidence>
<dbReference type="Pfam" id="PF00067">
    <property type="entry name" value="p450"/>
    <property type="match status" value="1"/>
</dbReference>
<dbReference type="GO" id="GO:0004497">
    <property type="term" value="F:monooxygenase activity"/>
    <property type="evidence" value="ECO:0007669"/>
    <property type="project" value="UniProtKB-KW"/>
</dbReference>